<dbReference type="HOGENOM" id="CLU_046006_6_0_4"/>
<sequence>MPLADHRVARKNSMYAHIQLGVRDLHAMTSFYDQVLRKLGLTRVTGPNQIGPAGVIWRAGGSRWPQFVINFPINGQRSTTANGSQISFLAPSRDAVDAAWKAAIAASGTDLGEPGLRTRYAPDFYAAYCLDPEGNKICFVHTTD</sequence>
<dbReference type="PROSITE" id="PS51819">
    <property type="entry name" value="VOC"/>
    <property type="match status" value="1"/>
</dbReference>
<keyword evidence="2" id="KW-0560">Oxidoreductase</keyword>
<dbReference type="PANTHER" id="PTHR35006">
    <property type="entry name" value="GLYOXALASE FAMILY PROTEIN (AFU_ORTHOLOGUE AFUA_5G14830)"/>
    <property type="match status" value="1"/>
</dbReference>
<proteinExistence type="predicted"/>
<evidence type="ECO:0000313" key="2">
    <source>
        <dbReference type="EMBL" id="EGP42777.1"/>
    </source>
</evidence>
<dbReference type="EMBL" id="AFRQ01000138">
    <property type="protein sequence ID" value="EGP42777.1"/>
    <property type="molecule type" value="Genomic_DNA"/>
</dbReference>
<dbReference type="CDD" id="cd07262">
    <property type="entry name" value="VOC_like"/>
    <property type="match status" value="1"/>
</dbReference>
<dbReference type="InterPro" id="IPR004360">
    <property type="entry name" value="Glyas_Fos-R_dOase_dom"/>
</dbReference>
<dbReference type="SUPFAM" id="SSF54593">
    <property type="entry name" value="Glyoxalase/Bleomycin resistance protein/Dihydroxybiphenyl dioxygenase"/>
    <property type="match status" value="1"/>
</dbReference>
<gene>
    <name evidence="2" type="ORF">AXXA_29510</name>
</gene>
<dbReference type="AlphaFoldDB" id="F7TAA2"/>
<dbReference type="InterPro" id="IPR037523">
    <property type="entry name" value="VOC_core"/>
</dbReference>
<evidence type="ECO:0000259" key="1">
    <source>
        <dbReference type="PROSITE" id="PS51819"/>
    </source>
</evidence>
<comment type="caution">
    <text evidence="2">The sequence shown here is derived from an EMBL/GenBank/DDBJ whole genome shotgun (WGS) entry which is preliminary data.</text>
</comment>
<dbReference type="Proteomes" id="UP000004853">
    <property type="component" value="Unassembled WGS sequence"/>
</dbReference>
<feature type="domain" description="VOC" evidence="1">
    <location>
        <begin position="14"/>
        <end position="142"/>
    </location>
</feature>
<name>F7TAA2_9BURK</name>
<keyword evidence="2" id="KW-0223">Dioxygenase</keyword>
<reference evidence="2 3" key="1">
    <citation type="submission" date="2011-06" db="EMBL/GenBank/DDBJ databases">
        <authorList>
            <person name="Bador J."/>
            <person name="Amoureux L."/>
            <person name="Neuwirth C."/>
        </authorList>
    </citation>
    <scope>NUCLEOTIDE SEQUENCE [LARGE SCALE GENOMIC DNA]</scope>
    <source>
        <strain evidence="2 3">AXX-A</strain>
    </source>
</reference>
<organism evidence="2 3">
    <name type="scientific">Achromobacter insuavis AXX-A</name>
    <dbReference type="NCBI Taxonomy" id="1003200"/>
    <lineage>
        <taxon>Bacteria</taxon>
        <taxon>Pseudomonadati</taxon>
        <taxon>Pseudomonadota</taxon>
        <taxon>Betaproteobacteria</taxon>
        <taxon>Burkholderiales</taxon>
        <taxon>Alcaligenaceae</taxon>
        <taxon>Achromobacter</taxon>
    </lineage>
</organism>
<evidence type="ECO:0000313" key="3">
    <source>
        <dbReference type="Proteomes" id="UP000004853"/>
    </source>
</evidence>
<dbReference type="GO" id="GO:0051213">
    <property type="term" value="F:dioxygenase activity"/>
    <property type="evidence" value="ECO:0007669"/>
    <property type="project" value="UniProtKB-KW"/>
</dbReference>
<dbReference type="eggNOG" id="COG0346">
    <property type="taxonomic scope" value="Bacteria"/>
</dbReference>
<dbReference type="PANTHER" id="PTHR35006:SF1">
    <property type="entry name" value="BLL2941 PROTEIN"/>
    <property type="match status" value="1"/>
</dbReference>
<protein>
    <submittedName>
        <fullName evidence="2">Glyoxalase/bleomycin resistance protein/dioxygenase</fullName>
    </submittedName>
</protein>
<dbReference type="Gene3D" id="3.10.180.10">
    <property type="entry name" value="2,3-Dihydroxybiphenyl 1,2-Dioxygenase, domain 1"/>
    <property type="match status" value="1"/>
</dbReference>
<accession>F7TAA2</accession>
<dbReference type="Pfam" id="PF00903">
    <property type="entry name" value="Glyoxalase"/>
    <property type="match status" value="1"/>
</dbReference>
<dbReference type="InterPro" id="IPR029068">
    <property type="entry name" value="Glyas_Bleomycin-R_OHBP_Dase"/>
</dbReference>